<accession>A0A8G0L972</accession>
<protein>
    <submittedName>
        <fullName evidence="1">Uncharacterized protein</fullName>
    </submittedName>
</protein>
<organism evidence="1 2">
    <name type="scientific">Trichoderma simmonsii</name>
    <dbReference type="NCBI Taxonomy" id="1491479"/>
    <lineage>
        <taxon>Eukaryota</taxon>
        <taxon>Fungi</taxon>
        <taxon>Dikarya</taxon>
        <taxon>Ascomycota</taxon>
        <taxon>Pezizomycotina</taxon>
        <taxon>Sordariomycetes</taxon>
        <taxon>Hypocreomycetidae</taxon>
        <taxon>Hypocreales</taxon>
        <taxon>Hypocreaceae</taxon>
        <taxon>Trichoderma</taxon>
    </lineage>
</organism>
<name>A0A8G0L972_9HYPO</name>
<evidence type="ECO:0000313" key="1">
    <source>
        <dbReference type="EMBL" id="QYS95629.1"/>
    </source>
</evidence>
<gene>
    <name evidence="1" type="ORF">H0G86_013321</name>
</gene>
<reference evidence="1 2" key="1">
    <citation type="journal article" date="2021" name="BMC Genomics">
        <title>Telomere-to-telomere genome assembly of asparaginase-producing Trichoderma simmonsii.</title>
        <authorList>
            <person name="Chung D."/>
            <person name="Kwon Y.M."/>
            <person name="Yang Y."/>
        </authorList>
    </citation>
    <scope>NUCLEOTIDE SEQUENCE [LARGE SCALE GENOMIC DNA]</scope>
    <source>
        <strain evidence="1 2">GH-Sj1</strain>
    </source>
</reference>
<dbReference type="AlphaFoldDB" id="A0A8G0L972"/>
<proteinExistence type="predicted"/>
<keyword evidence="2" id="KW-1185">Reference proteome</keyword>
<dbReference type="Proteomes" id="UP000826661">
    <property type="component" value="Chromosome II"/>
</dbReference>
<evidence type="ECO:0000313" key="2">
    <source>
        <dbReference type="Proteomes" id="UP000826661"/>
    </source>
</evidence>
<sequence>MENISTSQPISSDIQHRANLVLVTQLPNTRDADMPFSRVPRRAVLLNTESSSKNLHPDGSSTLHCSSPSCASVISKYFLFLQPRVHVPVFQVSQAGKHTYTIVVI</sequence>
<dbReference type="EMBL" id="CP075865">
    <property type="protein sequence ID" value="QYS95629.1"/>
    <property type="molecule type" value="Genomic_DNA"/>
</dbReference>